<dbReference type="EMBL" id="CP030862">
    <property type="protein sequence ID" value="AXE27400.1"/>
    <property type="molecule type" value="Genomic_DNA"/>
</dbReference>
<evidence type="ECO:0000259" key="13">
    <source>
        <dbReference type="PROSITE" id="PS51371"/>
    </source>
</evidence>
<evidence type="ECO:0000256" key="9">
    <source>
        <dbReference type="PROSITE-ProRule" id="PRU00703"/>
    </source>
</evidence>
<dbReference type="SMART" id="SM01091">
    <property type="entry name" value="CorC_HlyC"/>
    <property type="match status" value="1"/>
</dbReference>
<evidence type="ECO:0000256" key="3">
    <source>
        <dbReference type="ARBA" id="ARBA00022475"/>
    </source>
</evidence>
<evidence type="ECO:0000256" key="11">
    <source>
        <dbReference type="SAM" id="MobiDB-lite"/>
    </source>
</evidence>
<comment type="similarity">
    <text evidence="2">Belongs to the UPF0053 family.</text>
</comment>
<proteinExistence type="inferred from homology"/>
<comment type="subcellular location">
    <subcellularLocation>
        <location evidence="1">Cell membrane</location>
        <topology evidence="1">Multi-pass membrane protein</topology>
    </subcellularLocation>
</comment>
<keyword evidence="5" id="KW-0677">Repeat</keyword>
<dbReference type="InterPro" id="IPR036318">
    <property type="entry name" value="FAD-bd_PCMH-like_sf"/>
</dbReference>
<name>A0A344U929_9ACTN</name>
<gene>
    <name evidence="15" type="ORF">C0216_09950</name>
</gene>
<dbReference type="Gene3D" id="3.10.580.10">
    <property type="entry name" value="CBS-domain"/>
    <property type="match status" value="1"/>
</dbReference>
<evidence type="ECO:0000256" key="2">
    <source>
        <dbReference type="ARBA" id="ARBA00006337"/>
    </source>
</evidence>
<feature type="transmembrane region" description="Helical" evidence="12">
    <location>
        <begin position="6"/>
        <end position="31"/>
    </location>
</feature>
<dbReference type="InterPro" id="IPR005170">
    <property type="entry name" value="Transptr-assoc_dom"/>
</dbReference>
<feature type="domain" description="CBS" evidence="13">
    <location>
        <begin position="278"/>
        <end position="335"/>
    </location>
</feature>
<evidence type="ECO:0000256" key="8">
    <source>
        <dbReference type="ARBA" id="ARBA00023136"/>
    </source>
</evidence>
<dbReference type="InterPro" id="IPR044751">
    <property type="entry name" value="Ion_transp-like_CBS"/>
</dbReference>
<keyword evidence="6 10" id="KW-1133">Transmembrane helix</keyword>
<dbReference type="InterPro" id="IPR000644">
    <property type="entry name" value="CBS_dom"/>
</dbReference>
<sequence>MNGYGWDIALIAALIVLNALFAGTEIALVSLRQSQLRRLRRKDGSAAAARLVRLTDDPNRYLATIQIGITLAGFLASATAAVSLAEPLVPLLAFAGRAAAPLAVALVTALLTFVTLVVGELAPKRLAMQYPQRWSLIAATPLNALATLARPVVWSLGETTNLLVRLLGGDPKAGSQPPTPEELRDMVVSHRGLTPEQRTIISSALEIHERTLRVALVPRRAVFTLSSEVSAARARTELARAGHSRAPVVTAAGFEEVVGVVHIKDVTTSEDDTPVGDLARPATVFTEYMKVTEALRRFQADRQQFALVTDEHGSVEGIVTLEDLLAEIVGEIYDETVRDSQDVIPQPDGSWLAPGSFPVRGLPDLGIDPSDLGEAGPYTTVAGLVLHRLGRLPEPGSAVGVGRWAVEVTAVDKDVIEEVRIRPAAGGEPPDRKPSAGRRNGDATTG</sequence>
<protein>
    <submittedName>
        <fullName evidence="15">HlyC/CorC family transporter</fullName>
    </submittedName>
</protein>
<evidence type="ECO:0000313" key="15">
    <source>
        <dbReference type="EMBL" id="AXE27400.1"/>
    </source>
</evidence>
<dbReference type="PANTHER" id="PTHR43099:SF5">
    <property type="entry name" value="HLYC_CORC FAMILY TRANSPORTER"/>
    <property type="match status" value="1"/>
</dbReference>
<feature type="region of interest" description="Disordered" evidence="11">
    <location>
        <begin position="420"/>
        <end position="446"/>
    </location>
</feature>
<dbReference type="InterPro" id="IPR002550">
    <property type="entry name" value="CNNM"/>
</dbReference>
<dbReference type="Pfam" id="PF00571">
    <property type="entry name" value="CBS"/>
    <property type="match status" value="2"/>
</dbReference>
<dbReference type="SUPFAM" id="SSF54631">
    <property type="entry name" value="CBS-domain pair"/>
    <property type="match status" value="1"/>
</dbReference>
<feature type="transmembrane region" description="Helical" evidence="12">
    <location>
        <begin position="61"/>
        <end position="82"/>
    </location>
</feature>
<dbReference type="InterPro" id="IPR016169">
    <property type="entry name" value="FAD-bd_PCMH_sub2"/>
</dbReference>
<evidence type="ECO:0000256" key="10">
    <source>
        <dbReference type="PROSITE-ProRule" id="PRU01193"/>
    </source>
</evidence>
<keyword evidence="3" id="KW-1003">Cell membrane</keyword>
<dbReference type="Pfam" id="PF03471">
    <property type="entry name" value="CorC_HlyC"/>
    <property type="match status" value="1"/>
</dbReference>
<dbReference type="SUPFAM" id="SSF56176">
    <property type="entry name" value="FAD-binding/transporter-associated domain-like"/>
    <property type="match status" value="1"/>
</dbReference>
<reference evidence="15 16" key="1">
    <citation type="submission" date="2018-01" db="EMBL/GenBank/DDBJ databases">
        <title>Draft genome Sequence of streptomyces globosus LZH-48.</title>
        <authorList>
            <person name="Ran K."/>
            <person name="Li Z."/>
            <person name="Wei S."/>
            <person name="Dong R."/>
        </authorList>
    </citation>
    <scope>NUCLEOTIDE SEQUENCE [LARGE SCALE GENOMIC DNA]</scope>
    <source>
        <strain evidence="15 16">LZH-48</strain>
    </source>
</reference>
<dbReference type="CDD" id="cd04590">
    <property type="entry name" value="CBS_pair_CorC_HlyC_assoc"/>
    <property type="match status" value="1"/>
</dbReference>
<dbReference type="OrthoDB" id="110231at2"/>
<feature type="transmembrane region" description="Helical" evidence="12">
    <location>
        <begin position="134"/>
        <end position="157"/>
    </location>
</feature>
<dbReference type="GO" id="GO:0005886">
    <property type="term" value="C:plasma membrane"/>
    <property type="evidence" value="ECO:0007669"/>
    <property type="project" value="UniProtKB-SubCell"/>
</dbReference>
<dbReference type="Gene3D" id="3.30.465.10">
    <property type="match status" value="1"/>
</dbReference>
<keyword evidence="8 10" id="KW-0472">Membrane</keyword>
<dbReference type="AlphaFoldDB" id="A0A344U929"/>
<keyword evidence="4 10" id="KW-0812">Transmembrane</keyword>
<evidence type="ECO:0000313" key="16">
    <source>
        <dbReference type="Proteomes" id="UP000252004"/>
    </source>
</evidence>
<organism evidence="15 16">
    <name type="scientific">Streptomyces globosus</name>
    <dbReference type="NCBI Taxonomy" id="68209"/>
    <lineage>
        <taxon>Bacteria</taxon>
        <taxon>Bacillati</taxon>
        <taxon>Actinomycetota</taxon>
        <taxon>Actinomycetes</taxon>
        <taxon>Kitasatosporales</taxon>
        <taxon>Streptomycetaceae</taxon>
        <taxon>Streptomyces</taxon>
    </lineage>
</organism>
<accession>A0A344U929</accession>
<evidence type="ECO:0000256" key="12">
    <source>
        <dbReference type="SAM" id="Phobius"/>
    </source>
</evidence>
<dbReference type="PROSITE" id="PS51371">
    <property type="entry name" value="CBS"/>
    <property type="match status" value="2"/>
</dbReference>
<evidence type="ECO:0000259" key="14">
    <source>
        <dbReference type="PROSITE" id="PS51846"/>
    </source>
</evidence>
<dbReference type="PANTHER" id="PTHR43099">
    <property type="entry name" value="UPF0053 PROTEIN YRKA"/>
    <property type="match status" value="1"/>
</dbReference>
<dbReference type="KEGG" id="sgz:C0216_09950"/>
<evidence type="ECO:0000256" key="7">
    <source>
        <dbReference type="ARBA" id="ARBA00023122"/>
    </source>
</evidence>
<dbReference type="PROSITE" id="PS51846">
    <property type="entry name" value="CNNM"/>
    <property type="match status" value="1"/>
</dbReference>
<dbReference type="Proteomes" id="UP000252004">
    <property type="component" value="Chromosome"/>
</dbReference>
<dbReference type="Pfam" id="PF01595">
    <property type="entry name" value="CNNM"/>
    <property type="match status" value="1"/>
</dbReference>
<evidence type="ECO:0000256" key="5">
    <source>
        <dbReference type="ARBA" id="ARBA00022737"/>
    </source>
</evidence>
<dbReference type="GO" id="GO:0050660">
    <property type="term" value="F:flavin adenine dinucleotide binding"/>
    <property type="evidence" value="ECO:0007669"/>
    <property type="project" value="InterPro"/>
</dbReference>
<dbReference type="InterPro" id="IPR046342">
    <property type="entry name" value="CBS_dom_sf"/>
</dbReference>
<feature type="domain" description="CBS" evidence="13">
    <location>
        <begin position="218"/>
        <end position="277"/>
    </location>
</feature>
<feature type="domain" description="CNNM transmembrane" evidence="14">
    <location>
        <begin position="1"/>
        <end position="205"/>
    </location>
</feature>
<evidence type="ECO:0000256" key="4">
    <source>
        <dbReference type="ARBA" id="ARBA00022692"/>
    </source>
</evidence>
<feature type="transmembrane region" description="Helical" evidence="12">
    <location>
        <begin position="102"/>
        <end position="122"/>
    </location>
</feature>
<keyword evidence="7 9" id="KW-0129">CBS domain</keyword>
<dbReference type="InterPro" id="IPR051676">
    <property type="entry name" value="UPF0053_domain"/>
</dbReference>
<keyword evidence="16" id="KW-1185">Reference proteome</keyword>
<dbReference type="SMART" id="SM00116">
    <property type="entry name" value="CBS"/>
    <property type="match status" value="2"/>
</dbReference>
<evidence type="ECO:0000256" key="1">
    <source>
        <dbReference type="ARBA" id="ARBA00004651"/>
    </source>
</evidence>
<evidence type="ECO:0000256" key="6">
    <source>
        <dbReference type="ARBA" id="ARBA00022989"/>
    </source>
</evidence>